<gene>
    <name evidence="4" type="ORF">B5F14_08715</name>
    <name evidence="3" type="ORF">POG00_07660</name>
</gene>
<dbReference type="Proteomes" id="UP001220658">
    <property type="component" value="Unassembled WGS sequence"/>
</dbReference>
<evidence type="ECO:0000256" key="1">
    <source>
        <dbReference type="ARBA" id="ARBA00038454"/>
    </source>
</evidence>
<dbReference type="PANTHER" id="PTHR21021:SF15">
    <property type="entry name" value="FREE METHIONINE-R-SULFOXIDE REDUCTASE"/>
    <property type="match status" value="1"/>
</dbReference>
<evidence type="ECO:0000313" key="4">
    <source>
        <dbReference type="EMBL" id="OUP57832.1"/>
    </source>
</evidence>
<dbReference type="Proteomes" id="UP000195447">
    <property type="component" value="Unassembled WGS sequence"/>
</dbReference>
<organism evidence="4 5">
    <name type="scientific">Faecalitalea cylindroides</name>
    <dbReference type="NCBI Taxonomy" id="39483"/>
    <lineage>
        <taxon>Bacteria</taxon>
        <taxon>Bacillati</taxon>
        <taxon>Bacillota</taxon>
        <taxon>Erysipelotrichia</taxon>
        <taxon>Erysipelotrichales</taxon>
        <taxon>Erysipelotrichaceae</taxon>
        <taxon>Faecalitalea</taxon>
    </lineage>
</organism>
<dbReference type="PANTHER" id="PTHR21021">
    <property type="entry name" value="GAF/PUTATIVE CYTOSKELETAL PROTEIN"/>
    <property type="match status" value="1"/>
</dbReference>
<dbReference type="GO" id="GO:0005829">
    <property type="term" value="C:cytosol"/>
    <property type="evidence" value="ECO:0007669"/>
    <property type="project" value="TreeGrafter"/>
</dbReference>
<dbReference type="InterPro" id="IPR029016">
    <property type="entry name" value="GAF-like_dom_sf"/>
</dbReference>
<name>A0A1Y3VPE2_9FIRM</name>
<dbReference type="GO" id="GO:0016301">
    <property type="term" value="F:kinase activity"/>
    <property type="evidence" value="ECO:0007669"/>
    <property type="project" value="UniProtKB-KW"/>
</dbReference>
<keyword evidence="4" id="KW-0418">Kinase</keyword>
<reference evidence="3" key="3">
    <citation type="submission" date="2023-01" db="EMBL/GenBank/DDBJ databases">
        <title>Human gut microbiome strain richness.</title>
        <authorList>
            <person name="Chen-Liaw A."/>
        </authorList>
    </citation>
    <scope>NUCLEOTIDE SEQUENCE</scope>
    <source>
        <strain evidence="3">D55st1_G4_D55t1_190419</strain>
    </source>
</reference>
<reference evidence="4" key="2">
    <citation type="journal article" date="2018" name="BMC Genomics">
        <title>Whole genome sequencing and function prediction of 133 gut anaerobes isolated from chicken caecum in pure cultures.</title>
        <authorList>
            <person name="Medvecky M."/>
            <person name="Cejkova D."/>
            <person name="Polansky O."/>
            <person name="Karasova D."/>
            <person name="Kubasova T."/>
            <person name="Cizek A."/>
            <person name="Rychlik I."/>
        </authorList>
    </citation>
    <scope>NUCLEOTIDE SEQUENCE</scope>
    <source>
        <strain evidence="4">An178</strain>
    </source>
</reference>
<dbReference type="GO" id="GO:0033745">
    <property type="term" value="F:L-methionine-(R)-S-oxide reductase activity"/>
    <property type="evidence" value="ECO:0007669"/>
    <property type="project" value="TreeGrafter"/>
</dbReference>
<protein>
    <submittedName>
        <fullName evidence="3">GAF domain-containing protein</fullName>
    </submittedName>
    <submittedName>
        <fullName evidence="4">Histidine kinase</fullName>
    </submittedName>
</protein>
<reference evidence="5" key="1">
    <citation type="submission" date="2017-04" db="EMBL/GenBank/DDBJ databases">
        <title>Function of individual gut microbiota members based on whole genome sequencing of pure cultures obtained from chicken caecum.</title>
        <authorList>
            <person name="Medvecky M."/>
            <person name="Cejkova D."/>
            <person name="Polansky O."/>
            <person name="Karasova D."/>
            <person name="Kubasova T."/>
            <person name="Cizek A."/>
            <person name="Rychlik I."/>
        </authorList>
    </citation>
    <scope>NUCLEOTIDE SEQUENCE [LARGE SCALE GENOMIC DNA]</scope>
    <source>
        <strain evidence="5">An178</strain>
    </source>
</reference>
<evidence type="ECO:0000259" key="2">
    <source>
        <dbReference type="Pfam" id="PF13185"/>
    </source>
</evidence>
<accession>A0A1Y3VPE2</accession>
<dbReference type="SUPFAM" id="SSF55781">
    <property type="entry name" value="GAF domain-like"/>
    <property type="match status" value="1"/>
</dbReference>
<keyword evidence="4" id="KW-0808">Transferase</keyword>
<keyword evidence="5" id="KW-1185">Reference proteome</keyword>
<feature type="domain" description="GAF" evidence="2">
    <location>
        <begin position="26"/>
        <end position="145"/>
    </location>
</feature>
<sequence length="153" mass="17301">MKNIIFQQCQTVVDDTLYPISNISNILAILYHEFAHINWAGLYYCDNENQECILGPFQGKVACTKIPYHKGVVGTCAASKKMIVVDNVHQFDGHIACDHSSKSELVIPLIYNNELLAILDIDSDQYNNFDQDTVETILEISYILSSLVSKERK</sequence>
<dbReference type="RefSeq" id="WP_087159024.1">
    <property type="nucleotide sequence ID" value="NZ_CALHAA010000031.1"/>
</dbReference>
<proteinExistence type="inferred from homology"/>
<dbReference type="Gene3D" id="3.30.450.40">
    <property type="match status" value="1"/>
</dbReference>
<comment type="similarity">
    <text evidence="1">Belongs to the free Met sulfoxide reductase family.</text>
</comment>
<comment type="caution">
    <text evidence="4">The sequence shown here is derived from an EMBL/GenBank/DDBJ whole genome shotgun (WGS) entry which is preliminary data.</text>
</comment>
<dbReference type="InterPro" id="IPR051330">
    <property type="entry name" value="Phosphatase_reg/MetRdx"/>
</dbReference>
<dbReference type="EMBL" id="JAQNCK010000019">
    <property type="protein sequence ID" value="MDC0828586.1"/>
    <property type="molecule type" value="Genomic_DNA"/>
</dbReference>
<evidence type="ECO:0000313" key="5">
    <source>
        <dbReference type="Proteomes" id="UP000195447"/>
    </source>
</evidence>
<dbReference type="EMBL" id="NFKM01000019">
    <property type="protein sequence ID" value="OUP57832.1"/>
    <property type="molecule type" value="Genomic_DNA"/>
</dbReference>
<dbReference type="InterPro" id="IPR003018">
    <property type="entry name" value="GAF"/>
</dbReference>
<dbReference type="Pfam" id="PF13185">
    <property type="entry name" value="GAF_2"/>
    <property type="match status" value="1"/>
</dbReference>
<dbReference type="AlphaFoldDB" id="A0A1Y3VPE2"/>
<evidence type="ECO:0000313" key="3">
    <source>
        <dbReference type="EMBL" id="MDC0828586.1"/>
    </source>
</evidence>